<dbReference type="AlphaFoldDB" id="A0A7W7V7H8"/>
<name>A0A7W7V7H8_9GAMM</name>
<dbReference type="PANTHER" id="PTHR42886">
    <property type="entry name" value="RE40534P-RELATED"/>
    <property type="match status" value="1"/>
</dbReference>
<dbReference type="Pfam" id="PF12146">
    <property type="entry name" value="Hydrolase_4"/>
    <property type="match status" value="1"/>
</dbReference>
<dbReference type="PANTHER" id="PTHR42886:SF29">
    <property type="entry name" value="PUMMELIG, ISOFORM A"/>
    <property type="match status" value="1"/>
</dbReference>
<dbReference type="Gene3D" id="3.40.50.1820">
    <property type="entry name" value="alpha/beta hydrolase"/>
    <property type="match status" value="1"/>
</dbReference>
<accession>A0A7W7V7H8</accession>
<reference evidence="2 3" key="1">
    <citation type="submission" date="2020-08" db="EMBL/GenBank/DDBJ databases">
        <title>Genomic Encyclopedia of Type Strains, Phase IV (KMG-IV): sequencing the most valuable type-strain genomes for metagenomic binning, comparative biology and taxonomic classification.</title>
        <authorList>
            <person name="Goeker M."/>
        </authorList>
    </citation>
    <scope>NUCLEOTIDE SEQUENCE [LARGE SCALE GENOMIC DNA]</scope>
    <source>
        <strain evidence="2 3">DSM 25897</strain>
    </source>
</reference>
<dbReference type="EMBL" id="JACHHX010000002">
    <property type="protein sequence ID" value="MBB5014628.1"/>
    <property type="molecule type" value="Genomic_DNA"/>
</dbReference>
<dbReference type="InterPro" id="IPR029058">
    <property type="entry name" value="AB_hydrolase_fold"/>
</dbReference>
<evidence type="ECO:0000313" key="2">
    <source>
        <dbReference type="EMBL" id="MBB5014628.1"/>
    </source>
</evidence>
<dbReference type="Proteomes" id="UP000519004">
    <property type="component" value="Unassembled WGS sequence"/>
</dbReference>
<keyword evidence="2" id="KW-0378">Hydrolase</keyword>
<protein>
    <submittedName>
        <fullName evidence="2">Putative alpha/beta hydrolase</fullName>
    </submittedName>
</protein>
<sequence length="307" mass="32896">MPDDILVVAAMAATTGHTKSDMDIRLSDPEPHALELGPARASAWLHRAADPEAPALLIVPALGTPAGAYRRLAEALAAHGLNALRVELRGNGESPVRARRGIDWGYLDLVDDELRALYALARAELPDAPPVLLGHSLGGHLALLHQARHPDQPTIGVALVASGSPWHRQFGALSPLLRAFGVLTRAMAERLGAFRGDWLGFGGAQGASLMREWAHFLATGRLPPLGAEGWDPHPALARLQRPVFAISMRRDHYAPPAATEHLASLTAGPLELRRLESVGGGRPPGHFLWLRHPEPVARLLAERFAAG</sequence>
<dbReference type="InterPro" id="IPR022742">
    <property type="entry name" value="Hydrolase_4"/>
</dbReference>
<dbReference type="InterPro" id="IPR017208">
    <property type="entry name" value="UCP037442_abhydr"/>
</dbReference>
<evidence type="ECO:0000313" key="3">
    <source>
        <dbReference type="Proteomes" id="UP000519004"/>
    </source>
</evidence>
<evidence type="ECO:0000259" key="1">
    <source>
        <dbReference type="Pfam" id="PF12146"/>
    </source>
</evidence>
<feature type="domain" description="Serine aminopeptidase S33" evidence="1">
    <location>
        <begin position="55"/>
        <end position="189"/>
    </location>
</feature>
<keyword evidence="3" id="KW-1185">Reference proteome</keyword>
<gene>
    <name evidence="2" type="ORF">HNQ58_000502</name>
</gene>
<proteinExistence type="predicted"/>
<dbReference type="GO" id="GO:0016787">
    <property type="term" value="F:hydrolase activity"/>
    <property type="evidence" value="ECO:0007669"/>
    <property type="project" value="UniProtKB-KW"/>
</dbReference>
<comment type="caution">
    <text evidence="2">The sequence shown here is derived from an EMBL/GenBank/DDBJ whole genome shotgun (WGS) entry which is preliminary data.</text>
</comment>
<organism evidence="2 3">
    <name type="scientific">Rehaibacterium terrae</name>
    <dbReference type="NCBI Taxonomy" id="1341696"/>
    <lineage>
        <taxon>Bacteria</taxon>
        <taxon>Pseudomonadati</taxon>
        <taxon>Pseudomonadota</taxon>
        <taxon>Gammaproteobacteria</taxon>
        <taxon>Lysobacterales</taxon>
        <taxon>Lysobacteraceae</taxon>
        <taxon>Rehaibacterium</taxon>
    </lineage>
</organism>
<dbReference type="SUPFAM" id="SSF53474">
    <property type="entry name" value="alpha/beta-Hydrolases"/>
    <property type="match status" value="1"/>
</dbReference>
<dbReference type="PIRSF" id="PIRSF037442">
    <property type="entry name" value="UCP037442_abhydr"/>
    <property type="match status" value="1"/>
</dbReference>
<dbReference type="RefSeq" id="WP_183947199.1">
    <property type="nucleotide sequence ID" value="NZ_JACHHX010000002.1"/>
</dbReference>